<evidence type="ECO:0000313" key="2">
    <source>
        <dbReference type="Proteomes" id="UP001153461"/>
    </source>
</evidence>
<accession>A0A9W4HVV0</accession>
<dbReference type="AlphaFoldDB" id="A0A9W4HVV0"/>
<evidence type="ECO:0000313" key="1">
    <source>
        <dbReference type="EMBL" id="CAG8136991.1"/>
    </source>
</evidence>
<reference evidence="1" key="1">
    <citation type="submission" date="2021-07" db="EMBL/GenBank/DDBJ databases">
        <authorList>
            <person name="Branca A.L. A."/>
        </authorList>
    </citation>
    <scope>NUCLEOTIDE SEQUENCE</scope>
</reference>
<gene>
    <name evidence="1" type="ORF">PNAL_LOCUS5713</name>
</gene>
<sequence>MMCELNQIEGMGKSWITNREVELSGEVSFKIEIMRCKLRRMGIAGKRKPNTSLAYQGCRWSTAIFMRVRFVSVRLCTCICIVAHSLFEGCIAISVDKGQHRGRESFPCVTGNSKGDHYQVGPHLQDDMEKVCTM</sequence>
<protein>
    <submittedName>
        <fullName evidence="1">Uncharacterized protein</fullName>
    </submittedName>
</protein>
<proteinExistence type="predicted"/>
<dbReference type="OrthoDB" id="3918601at2759"/>
<dbReference type="Proteomes" id="UP001153461">
    <property type="component" value="Unassembled WGS sequence"/>
</dbReference>
<name>A0A9W4HVV0_PENNA</name>
<dbReference type="EMBL" id="CAJVNV010000266">
    <property type="protein sequence ID" value="CAG8136991.1"/>
    <property type="molecule type" value="Genomic_DNA"/>
</dbReference>
<comment type="caution">
    <text evidence="1">The sequence shown here is derived from an EMBL/GenBank/DDBJ whole genome shotgun (WGS) entry which is preliminary data.</text>
</comment>
<organism evidence="1 2">
    <name type="scientific">Penicillium nalgiovense</name>
    <dbReference type="NCBI Taxonomy" id="60175"/>
    <lineage>
        <taxon>Eukaryota</taxon>
        <taxon>Fungi</taxon>
        <taxon>Dikarya</taxon>
        <taxon>Ascomycota</taxon>
        <taxon>Pezizomycotina</taxon>
        <taxon>Eurotiomycetes</taxon>
        <taxon>Eurotiomycetidae</taxon>
        <taxon>Eurotiales</taxon>
        <taxon>Aspergillaceae</taxon>
        <taxon>Penicillium</taxon>
    </lineage>
</organism>